<dbReference type="Pfam" id="PF01636">
    <property type="entry name" value="APH"/>
    <property type="match status" value="1"/>
</dbReference>
<sequence>MDDDERLQANGARREPLDYDAFLAHRTVSRLRGVVRVDGAAVPGSLIEKSTDLAHASPYLRANAQREFQAYASGLLDELAPAVRAPRLLGSRAVPDGELTLLLEEVVHDGTRPLDAPALLAAAHDLGTMAGRWCGRVPGEPWLFTGWIDRHSQPEAATTGRQVLGQPSADAMTLLGDRLAAGLRLIEAQPRLRTTLDSLPQTLCHHDAVGANVFISSGQTVLIDWESVGPGPVGADLASLLFSSVRRGDAQASVVAAIVDDAVASYAAGVRAEDPAITEGDVRLGFDAAAGLRWKLIADLAVAVETGRPVRRGSLPDESPAQAQAELVALSDLLLASARRALSAGG</sequence>
<protein>
    <recommendedName>
        <fullName evidence="1">Aminoglycoside phosphotransferase domain-containing protein</fullName>
    </recommendedName>
</protein>
<dbReference type="EMBL" id="BAABBV010000001">
    <property type="protein sequence ID" value="GAA4155355.1"/>
    <property type="molecule type" value="Genomic_DNA"/>
</dbReference>
<gene>
    <name evidence="2" type="ORF">GCM10022286_04180</name>
</gene>
<dbReference type="InterPro" id="IPR011009">
    <property type="entry name" value="Kinase-like_dom_sf"/>
</dbReference>
<feature type="domain" description="Aminoglycoside phosphotransferase" evidence="1">
    <location>
        <begin position="63"/>
        <end position="259"/>
    </location>
</feature>
<proteinExistence type="predicted"/>
<dbReference type="SUPFAM" id="SSF56112">
    <property type="entry name" value="Protein kinase-like (PK-like)"/>
    <property type="match status" value="1"/>
</dbReference>
<evidence type="ECO:0000259" key="1">
    <source>
        <dbReference type="Pfam" id="PF01636"/>
    </source>
</evidence>
<evidence type="ECO:0000313" key="2">
    <source>
        <dbReference type="EMBL" id="GAA4155355.1"/>
    </source>
</evidence>
<organism evidence="2 3">
    <name type="scientific">Gryllotalpicola daejeonensis</name>
    <dbReference type="NCBI Taxonomy" id="993087"/>
    <lineage>
        <taxon>Bacteria</taxon>
        <taxon>Bacillati</taxon>
        <taxon>Actinomycetota</taxon>
        <taxon>Actinomycetes</taxon>
        <taxon>Micrococcales</taxon>
        <taxon>Microbacteriaceae</taxon>
        <taxon>Gryllotalpicola</taxon>
    </lineage>
</organism>
<comment type="caution">
    <text evidence="2">The sequence shown here is derived from an EMBL/GenBank/DDBJ whole genome shotgun (WGS) entry which is preliminary data.</text>
</comment>
<evidence type="ECO:0000313" key="3">
    <source>
        <dbReference type="Proteomes" id="UP001415169"/>
    </source>
</evidence>
<accession>A0ABP7ZFH0</accession>
<dbReference type="Gene3D" id="3.90.1200.10">
    <property type="match status" value="1"/>
</dbReference>
<dbReference type="RefSeq" id="WP_344790081.1">
    <property type="nucleotide sequence ID" value="NZ_BAABBV010000001.1"/>
</dbReference>
<reference evidence="2" key="1">
    <citation type="journal article" date="2014" name="Int. J. Syst. Evol. Microbiol.">
        <title>Complete genome of a new Firmicutes species belonging to the dominant human colonic microbiota ('Ruminococcus bicirculans') reveals two chromosomes and a selective capacity to utilize plant glucans.</title>
        <authorList>
            <consortium name="NISC Comparative Sequencing Program"/>
            <person name="Wegmann U."/>
            <person name="Louis P."/>
            <person name="Goesmann A."/>
            <person name="Henrissat B."/>
            <person name="Duncan S.H."/>
            <person name="Flint H.J."/>
        </authorList>
    </citation>
    <scope>NUCLEOTIDE SEQUENCE</scope>
    <source>
        <strain evidence="2">JCM 17590</strain>
    </source>
</reference>
<keyword evidence="3" id="KW-1185">Reference proteome</keyword>
<reference evidence="2" key="2">
    <citation type="submission" date="2023-12" db="EMBL/GenBank/DDBJ databases">
        <authorList>
            <person name="Sun Q."/>
            <person name="Inoue M."/>
        </authorList>
    </citation>
    <scope>NUCLEOTIDE SEQUENCE</scope>
    <source>
        <strain evidence="2">JCM 17590</strain>
    </source>
</reference>
<dbReference type="Proteomes" id="UP001415169">
    <property type="component" value="Unassembled WGS sequence"/>
</dbReference>
<dbReference type="InterPro" id="IPR002575">
    <property type="entry name" value="Aminoglycoside_PTrfase"/>
</dbReference>
<name>A0ABP7ZFH0_9MICO</name>